<dbReference type="GeneID" id="106152612"/>
<evidence type="ECO:0000256" key="8">
    <source>
        <dbReference type="ARBA" id="ARBA00022840"/>
    </source>
</evidence>
<dbReference type="FunFam" id="2.40.30.180:FF:000002">
    <property type="entry name" value="Ubiquitin-activating enzyme E1 2"/>
    <property type="match status" value="1"/>
</dbReference>
<dbReference type="CDD" id="cd01491">
    <property type="entry name" value="Ube1_repeat1"/>
    <property type="match status" value="1"/>
</dbReference>
<dbReference type="Pfam" id="PF16190">
    <property type="entry name" value="E1_FCCH"/>
    <property type="match status" value="1"/>
</dbReference>
<dbReference type="InterPro" id="IPR032418">
    <property type="entry name" value="E1_FCCH"/>
</dbReference>
<evidence type="ECO:0000256" key="6">
    <source>
        <dbReference type="ARBA" id="ARBA00022741"/>
    </source>
</evidence>
<dbReference type="GO" id="GO:0004839">
    <property type="term" value="F:ubiquitin activating enzyme activity"/>
    <property type="evidence" value="ECO:0007669"/>
    <property type="project" value="UniProtKB-EC"/>
</dbReference>
<keyword evidence="7" id="KW-0833">Ubl conjugation pathway</keyword>
<evidence type="ECO:0000256" key="4">
    <source>
        <dbReference type="ARBA" id="ARBA00012990"/>
    </source>
</evidence>
<dbReference type="Pfam" id="PF00899">
    <property type="entry name" value="ThiF"/>
    <property type="match status" value="1"/>
</dbReference>
<dbReference type="PRINTS" id="PR01849">
    <property type="entry name" value="UBIQUITINACT"/>
</dbReference>
<dbReference type="SUPFAM" id="SSF69572">
    <property type="entry name" value="Activating enzymes of the ubiquitin-like proteins"/>
    <property type="match status" value="3"/>
</dbReference>
<dbReference type="GO" id="GO:0016925">
    <property type="term" value="P:protein sumoylation"/>
    <property type="evidence" value="ECO:0007669"/>
    <property type="project" value="TreeGrafter"/>
</dbReference>
<evidence type="ECO:0000259" key="9">
    <source>
        <dbReference type="SMART" id="SM00985"/>
    </source>
</evidence>
<evidence type="ECO:0000256" key="5">
    <source>
        <dbReference type="ARBA" id="ARBA00022598"/>
    </source>
</evidence>
<keyword evidence="5" id="KW-0436">Ligase</keyword>
<dbReference type="Gene3D" id="3.50.50.80">
    <property type="entry name" value="Ubiquitin-activating enzyme E1, inactive adenylation domain, subdomain 1"/>
    <property type="match status" value="1"/>
</dbReference>
<dbReference type="Gene3D" id="2.40.30.180">
    <property type="entry name" value="Ubiquitin-activating enzyme E1, FCCH domain"/>
    <property type="match status" value="1"/>
</dbReference>
<dbReference type="GO" id="GO:0005737">
    <property type="term" value="C:cytoplasm"/>
    <property type="evidence" value="ECO:0007669"/>
    <property type="project" value="TreeGrafter"/>
</dbReference>
<dbReference type="Pfam" id="PF16191">
    <property type="entry name" value="E1_4HB"/>
    <property type="match status" value="1"/>
</dbReference>
<keyword evidence="10" id="KW-1185">Reference proteome</keyword>
<dbReference type="InterPro" id="IPR035985">
    <property type="entry name" value="Ubiquitin-activating_enz"/>
</dbReference>
<dbReference type="InterPro" id="IPR042302">
    <property type="entry name" value="E1_FCCH_sf"/>
</dbReference>
<dbReference type="STRING" id="7574.A0A2R2MK86"/>
<comment type="similarity">
    <text evidence="3">Belongs to the ubiquitin-activating E1 family.</text>
</comment>
<dbReference type="InterPro" id="IPR042063">
    <property type="entry name" value="Ubi_acti_E1_SCCH"/>
</dbReference>
<dbReference type="InterPro" id="IPR018075">
    <property type="entry name" value="UBQ-activ_enz_E1"/>
</dbReference>
<dbReference type="KEGG" id="lak:106152612"/>
<dbReference type="UniPathway" id="UPA00143"/>
<sequence length="1110" mass="123778">MASEIDDSLYSRQRYVLGDNAMLRMARASVLVYGMGGVGIEIAKNLVLAGIKSVTIQDAKLSTHWDMGTNFFITEQDVNTGRNRADVCSSKLAELNPYVTVQSLLIPLNETTDLTYMKNFQCVILTETPLNIQIKVDEYCREQVPPIKFICADVYGVFSSLFCDFGDQFEVTDVNGEEAKESFIANITKGNPGVVTCLENRMHGFDEGDTVTFKELKGMEALNGKTCQIKVLSPYAYTICDTSGEEFAPYERDGLAVQVKVPKVVSFGSLEKKLKSPNCIVPDLCKYEAPSSIHLGLLALHKFREQQSRLPNIRCRKDAEVLVQLAREQNSQMEDQVNLDEQLVSNLSFTCQGCLAPLCTALGGIAAQEGLKALTGKFSPLMQWLYLDASEVLSGLENKDISHFHPSNSRYDSLRACVGEDVCQQLAQLKLFMVGCGAIGCEMMKNYAMLGIGTHNNGQITITDNDLIEKSNLNRQFLFRPHHIQKPKSSTAAEVAKAMNPELHIEAHQHKVCPQTENSVYNDSFFISQHLVVNALDNVEARRYVDSRCVSNQRALLESGTMGAKGHVQVIVPHLTESYASQRDPVDEEVPYCMLKSFPATIEHCIQWARDKFESQFTQKPNLFNKFWSSHKSAEQVIQSLNNGEAIDGAVQVSKMVLNRPRDWKHCVEIARVKFEKLFNHKAKQLVHSFPLDTKLQDGSLFWQSPKRPPSPVVFNKEDPLHMLFITTTARLLAETHGIPVTKEVMSSDVICSVFEKASVPEFRPSSKTIITDETVKKPVEEDQVTGDDLKDTAVRMQIAMRQDAGDKVFSSLFPAVFEKDDDSNGHIDFITAASNLRALMYSIEQADRLKIKRIAGKIVPAIATTTAAVAGLATIELIKIVKECQLEQYKNCFLNLALPVMVLSEPGAAEKTVLSQFYKLHAPSCSFAPNNLRALMYSIEQADRLKIKRIAGKIVPAIATTTAAVAGLATIELIKIVKECQLEQYKNCFLNLALPVMVLSEPGAAEKTVLRKGLTCTIWDKWEVHGNSAFTLQQFLNHFKEKHGFDATMVVYGVKMIYVPVMPGHKKRLPQTMQKLINPSPDKQYVDLVVSFEGDDGEDIPGPPVRYFF</sequence>
<dbReference type="Proteomes" id="UP000085678">
    <property type="component" value="Unplaced"/>
</dbReference>
<name>A0A2R2MK86_LINAN</name>
<comment type="pathway">
    <text evidence="2">Protein modification; protein ubiquitination.</text>
</comment>
<proteinExistence type="inferred from homology"/>
<organism evidence="10 11">
    <name type="scientific">Lingula anatina</name>
    <name type="common">Brachiopod</name>
    <name type="synonym">Lingula unguis</name>
    <dbReference type="NCBI Taxonomy" id="7574"/>
    <lineage>
        <taxon>Eukaryota</taxon>
        <taxon>Metazoa</taxon>
        <taxon>Spiralia</taxon>
        <taxon>Lophotrochozoa</taxon>
        <taxon>Brachiopoda</taxon>
        <taxon>Linguliformea</taxon>
        <taxon>Lingulata</taxon>
        <taxon>Lingulida</taxon>
        <taxon>Linguloidea</taxon>
        <taxon>Lingulidae</taxon>
        <taxon>Lingula</taxon>
    </lineage>
</organism>
<dbReference type="Gene3D" id="1.10.10.2660">
    <property type="entry name" value="Ubiquitin-activating enzyme E1, SCCH domain"/>
    <property type="match status" value="1"/>
</dbReference>
<dbReference type="InterPro" id="IPR042449">
    <property type="entry name" value="Ub-E1_IAD_1"/>
</dbReference>
<dbReference type="AlphaFoldDB" id="A0A2R2MK86"/>
<dbReference type="NCBIfam" id="TIGR01408">
    <property type="entry name" value="Ube1"/>
    <property type="match status" value="1"/>
</dbReference>
<dbReference type="InterPro" id="IPR032420">
    <property type="entry name" value="E1_4HB"/>
</dbReference>
<dbReference type="InParanoid" id="A0A2R2MK86"/>
<dbReference type="FunFam" id="3.40.50.720:FF:000015">
    <property type="entry name" value="Ubiquitin-activating enzyme E1 1"/>
    <property type="match status" value="1"/>
</dbReference>
<dbReference type="Pfam" id="PF10585">
    <property type="entry name" value="UBA_E1_SCCH"/>
    <property type="match status" value="1"/>
</dbReference>
<dbReference type="PANTHER" id="PTHR10953">
    <property type="entry name" value="UBIQUITIN-ACTIVATING ENZYME E1"/>
    <property type="match status" value="1"/>
</dbReference>
<dbReference type="Gene3D" id="3.10.290.60">
    <property type="entry name" value="Ubiquitin-activating enzyme E1, UFD domain"/>
    <property type="match status" value="1"/>
</dbReference>
<dbReference type="SMART" id="SM00985">
    <property type="entry name" value="UBA_e1_C"/>
    <property type="match status" value="1"/>
</dbReference>
<dbReference type="RefSeq" id="XP_023930610.1">
    <property type="nucleotide sequence ID" value="XM_024074842.1"/>
</dbReference>
<evidence type="ECO:0000256" key="7">
    <source>
        <dbReference type="ARBA" id="ARBA00022786"/>
    </source>
</evidence>
<evidence type="ECO:0000313" key="11">
    <source>
        <dbReference type="RefSeq" id="XP_023930610.1"/>
    </source>
</evidence>
<dbReference type="FunFam" id="1.10.10.2660:FF:000003">
    <property type="entry name" value="ubiquitin-like modifier-activating enzyme 6 isoform X1"/>
    <property type="match status" value="1"/>
</dbReference>
<gene>
    <name evidence="11" type="primary">LOC106152612</name>
</gene>
<protein>
    <recommendedName>
        <fullName evidence="4">E1 ubiquitin-activating enzyme</fullName>
        <ecNumber evidence="4">6.2.1.45</ecNumber>
    </recommendedName>
</protein>
<accession>A0A2R2MK86</accession>
<evidence type="ECO:0000256" key="2">
    <source>
        <dbReference type="ARBA" id="ARBA00004906"/>
    </source>
</evidence>
<dbReference type="PANTHER" id="PTHR10953:SF186">
    <property type="entry name" value="UBIQUITIN-LIKE MODIFIER-ACTIVATING ENZYME 6"/>
    <property type="match status" value="1"/>
</dbReference>
<dbReference type="FunFam" id="3.50.50.80:FF:000001">
    <property type="entry name" value="ubiquitin-like modifier-activating enzyme 1"/>
    <property type="match status" value="1"/>
</dbReference>
<dbReference type="OrthoDB" id="10252231at2759"/>
<dbReference type="Gene3D" id="3.40.50.12550">
    <property type="entry name" value="Ubiquitin-activating enzyme E1, inactive adenylation domain, subdomain 2"/>
    <property type="match status" value="1"/>
</dbReference>
<dbReference type="InterPro" id="IPR038252">
    <property type="entry name" value="UBA_E1_C_sf"/>
</dbReference>
<dbReference type="GO" id="GO:0005524">
    <property type="term" value="F:ATP binding"/>
    <property type="evidence" value="ECO:0007669"/>
    <property type="project" value="UniProtKB-KW"/>
</dbReference>
<keyword evidence="8" id="KW-0067">ATP-binding</keyword>
<dbReference type="InterPro" id="IPR000594">
    <property type="entry name" value="ThiF_NAD_FAD-bd"/>
</dbReference>
<dbReference type="InterPro" id="IPR018965">
    <property type="entry name" value="Ub-activating_enz_E1_C"/>
</dbReference>
<feature type="domain" description="Ubiquitin-activating enzyme E1 C-terminal" evidence="9">
    <location>
        <begin position="986"/>
        <end position="1106"/>
    </location>
</feature>
<evidence type="ECO:0000313" key="10">
    <source>
        <dbReference type="Proteomes" id="UP000085678"/>
    </source>
</evidence>
<dbReference type="InterPro" id="IPR019572">
    <property type="entry name" value="UBA_E1_SCCH"/>
</dbReference>
<dbReference type="GO" id="GO:0019948">
    <property type="term" value="F:SUMO activating enzyme activity"/>
    <property type="evidence" value="ECO:0007669"/>
    <property type="project" value="TreeGrafter"/>
</dbReference>
<keyword evidence="6" id="KW-0547">Nucleotide-binding</keyword>
<dbReference type="GO" id="GO:0031510">
    <property type="term" value="C:SUMO activating enzyme complex"/>
    <property type="evidence" value="ECO:0007669"/>
    <property type="project" value="TreeGrafter"/>
</dbReference>
<evidence type="ECO:0000256" key="1">
    <source>
        <dbReference type="ARBA" id="ARBA00000488"/>
    </source>
</evidence>
<evidence type="ECO:0000256" key="3">
    <source>
        <dbReference type="ARBA" id="ARBA00005673"/>
    </source>
</evidence>
<dbReference type="Pfam" id="PF09358">
    <property type="entry name" value="E1_UFD"/>
    <property type="match status" value="1"/>
</dbReference>
<dbReference type="EC" id="6.2.1.45" evidence="4"/>
<comment type="catalytic activity">
    <reaction evidence="1">
        <text>ATP + ubiquitin + [E1 ubiquitin-activating enzyme]-L-cysteine = AMP + diphosphate + S-ubiquitinyl-[E1 ubiquitin-activating enzyme]-L-cysteine.</text>
        <dbReference type="EC" id="6.2.1.45"/>
    </reaction>
</comment>
<dbReference type="InterPro" id="IPR000011">
    <property type="entry name" value="UBQ/SUMO-activ_enz_E1-like"/>
</dbReference>
<dbReference type="InterPro" id="IPR045886">
    <property type="entry name" value="ThiF/MoeB/HesA"/>
</dbReference>
<dbReference type="Gene3D" id="3.40.50.720">
    <property type="entry name" value="NAD(P)-binding Rossmann-like Domain"/>
    <property type="match status" value="2"/>
</dbReference>
<reference evidence="11" key="1">
    <citation type="submission" date="2025-08" db="UniProtKB">
        <authorList>
            <consortium name="RefSeq"/>
        </authorList>
    </citation>
    <scope>IDENTIFICATION</scope>
    <source>
        <tissue evidence="11">Gonads</tissue>
    </source>
</reference>